<evidence type="ECO:0000313" key="2">
    <source>
        <dbReference type="Proteomes" id="UP000001007"/>
    </source>
</evidence>
<evidence type="ECO:0000313" key="1">
    <source>
        <dbReference type="EMBL" id="AAM72603.1"/>
    </source>
</evidence>
<sequence>MLKANDEIDFCMIHYDTGLEIKKKQKSTSMEGACLVFKIISKQQTGKFLNSDHRAHENLA</sequence>
<dbReference type="EMBL" id="AE006470">
    <property type="protein sequence ID" value="AAM72603.1"/>
    <property type="molecule type" value="Genomic_DNA"/>
</dbReference>
<protein>
    <submittedName>
        <fullName evidence="1">Uncharacterized protein</fullName>
    </submittedName>
</protein>
<proteinExistence type="predicted"/>
<name>Q8KCN9_CHLTE</name>
<dbReference type="HOGENOM" id="CLU_2932878_0_0_10"/>
<dbReference type="EnsemblBacteria" id="AAM72603">
    <property type="protein sequence ID" value="AAM72603"/>
    <property type="gene ID" value="CT1374"/>
</dbReference>
<organism evidence="1 2">
    <name type="scientific">Chlorobaculum tepidum (strain ATCC 49652 / DSM 12025 / NBRC 103806 / TLS)</name>
    <name type="common">Chlorobium tepidum</name>
    <dbReference type="NCBI Taxonomy" id="194439"/>
    <lineage>
        <taxon>Bacteria</taxon>
        <taxon>Pseudomonadati</taxon>
        <taxon>Chlorobiota</taxon>
        <taxon>Chlorobiia</taxon>
        <taxon>Chlorobiales</taxon>
        <taxon>Chlorobiaceae</taxon>
        <taxon>Chlorobaculum</taxon>
    </lineage>
</organism>
<reference evidence="1 2" key="1">
    <citation type="journal article" date="2002" name="Proc. Natl. Acad. Sci. U.S.A.">
        <title>The complete genome sequence of Chlorobium tepidum TLS, a photosynthetic, anaerobic, green-sulfur bacterium.</title>
        <authorList>
            <person name="Eisen J.A."/>
            <person name="Nelson K.E."/>
            <person name="Paulsen I.T."/>
            <person name="Heidelberg J.F."/>
            <person name="Wu M."/>
            <person name="Dodson R.J."/>
            <person name="Deboy R."/>
            <person name="Gwinn M.L."/>
            <person name="Nelson W.C."/>
            <person name="Haft D.H."/>
            <person name="Hickey E.K."/>
            <person name="Peterson J.D."/>
            <person name="Durkin A.S."/>
            <person name="Kolonay J.L."/>
            <person name="Yang F."/>
            <person name="Holt I."/>
            <person name="Umayam L.A."/>
            <person name="Mason T."/>
            <person name="Brenner M."/>
            <person name="Shea T.P."/>
            <person name="Parksey D."/>
            <person name="Nierman W.C."/>
            <person name="Feldblyum T.V."/>
            <person name="Hansen C.L."/>
            <person name="Craven M.B."/>
            <person name="Radune D."/>
            <person name="Vamathevan J."/>
            <person name="Khouri H."/>
            <person name="White O."/>
            <person name="Gruber T.M."/>
            <person name="Ketchum K.A."/>
            <person name="Venter J.C."/>
            <person name="Tettelin H."/>
            <person name="Bryant D.A."/>
            <person name="Fraser C.M."/>
        </authorList>
    </citation>
    <scope>NUCLEOTIDE SEQUENCE [LARGE SCALE GENOMIC DNA]</scope>
    <source>
        <strain evidence="2">ATCC 49652 / DSM 12025 / NBRC 103806 / TLS</strain>
    </source>
</reference>
<accession>Q8KCN9</accession>
<dbReference type="AlphaFoldDB" id="Q8KCN9"/>
<dbReference type="KEGG" id="cte:CT1374"/>
<keyword evidence="2" id="KW-1185">Reference proteome</keyword>
<gene>
    <name evidence="1" type="ordered locus">CT1374</name>
</gene>
<dbReference type="Proteomes" id="UP000001007">
    <property type="component" value="Chromosome"/>
</dbReference>